<dbReference type="RefSeq" id="WP_276238757.1">
    <property type="nucleotide sequence ID" value="NZ_CP119989.1"/>
</dbReference>
<evidence type="ECO:0000256" key="1">
    <source>
        <dbReference type="SAM" id="Phobius"/>
    </source>
</evidence>
<evidence type="ECO:0000313" key="2">
    <source>
        <dbReference type="EMBL" id="MFC7096783.1"/>
    </source>
</evidence>
<protein>
    <submittedName>
        <fullName evidence="2">Uncharacterized protein</fullName>
    </submittedName>
</protein>
<keyword evidence="1" id="KW-0472">Membrane</keyword>
<name>A0ABD5WVN1_9EURY</name>
<comment type="caution">
    <text evidence="2">The sequence shown here is derived from an EMBL/GenBank/DDBJ whole genome shotgun (WGS) entry which is preliminary data.</text>
</comment>
<dbReference type="EMBL" id="JBHTAG010000002">
    <property type="protein sequence ID" value="MFC7096783.1"/>
    <property type="molecule type" value="Genomic_DNA"/>
</dbReference>
<keyword evidence="1" id="KW-1133">Transmembrane helix</keyword>
<sequence length="79" mass="7770">MVRSSSGDDGRDAPVGGGVRQVLAVAVLFAVLGGALVRVATVDAPPAALWVALSVVVVAAATVVFGGDAVRTAAELLSR</sequence>
<accession>A0ABD5WVN1</accession>
<feature type="transmembrane region" description="Helical" evidence="1">
    <location>
        <begin position="21"/>
        <end position="41"/>
    </location>
</feature>
<dbReference type="AlphaFoldDB" id="A0ABD5WVN1"/>
<organism evidence="2 3">
    <name type="scientific">Halobaculum marinum</name>
    <dbReference type="NCBI Taxonomy" id="3031996"/>
    <lineage>
        <taxon>Archaea</taxon>
        <taxon>Methanobacteriati</taxon>
        <taxon>Methanobacteriota</taxon>
        <taxon>Stenosarchaea group</taxon>
        <taxon>Halobacteria</taxon>
        <taxon>Halobacteriales</taxon>
        <taxon>Haloferacaceae</taxon>
        <taxon>Halobaculum</taxon>
    </lineage>
</organism>
<keyword evidence="1" id="KW-0812">Transmembrane</keyword>
<evidence type="ECO:0000313" key="3">
    <source>
        <dbReference type="Proteomes" id="UP001596388"/>
    </source>
</evidence>
<keyword evidence="3" id="KW-1185">Reference proteome</keyword>
<gene>
    <name evidence="2" type="ORF">ACFQKD_05645</name>
</gene>
<proteinExistence type="predicted"/>
<dbReference type="GeneID" id="79269324"/>
<feature type="transmembrane region" description="Helical" evidence="1">
    <location>
        <begin position="47"/>
        <end position="70"/>
    </location>
</feature>
<reference evidence="2 3" key="1">
    <citation type="journal article" date="2019" name="Int. J. Syst. Evol. Microbiol.">
        <title>The Global Catalogue of Microorganisms (GCM) 10K type strain sequencing project: providing services to taxonomists for standard genome sequencing and annotation.</title>
        <authorList>
            <consortium name="The Broad Institute Genomics Platform"/>
            <consortium name="The Broad Institute Genome Sequencing Center for Infectious Disease"/>
            <person name="Wu L."/>
            <person name="Ma J."/>
        </authorList>
    </citation>
    <scope>NUCLEOTIDE SEQUENCE [LARGE SCALE GENOMIC DNA]</scope>
    <source>
        <strain evidence="2 3">DT55</strain>
    </source>
</reference>
<dbReference type="Proteomes" id="UP001596388">
    <property type="component" value="Unassembled WGS sequence"/>
</dbReference>